<evidence type="ECO:0008006" key="3">
    <source>
        <dbReference type="Google" id="ProtNLM"/>
    </source>
</evidence>
<dbReference type="Proteomes" id="UP000034826">
    <property type="component" value="Unassembled WGS sequence"/>
</dbReference>
<dbReference type="AlphaFoldDB" id="A0A0G1J1G8"/>
<evidence type="ECO:0000313" key="2">
    <source>
        <dbReference type="Proteomes" id="UP000034826"/>
    </source>
</evidence>
<comment type="caution">
    <text evidence="1">The sequence shown here is derived from an EMBL/GenBank/DDBJ whole genome shotgun (WGS) entry which is preliminary data.</text>
</comment>
<gene>
    <name evidence="1" type="ORF">UW60_C0046G0008</name>
</gene>
<dbReference type="EMBL" id="LCIY01000046">
    <property type="protein sequence ID" value="KKT65441.1"/>
    <property type="molecule type" value="Genomic_DNA"/>
</dbReference>
<evidence type="ECO:0000313" key="1">
    <source>
        <dbReference type="EMBL" id="KKT65441.1"/>
    </source>
</evidence>
<protein>
    <recommendedName>
        <fullName evidence="3">HNH endonuclease</fullName>
    </recommendedName>
</protein>
<proteinExistence type="predicted"/>
<organism evidence="1 2">
    <name type="scientific">Candidatus Woesebacteria bacterium GW2011_GWA2_44_33</name>
    <dbReference type="NCBI Taxonomy" id="1618564"/>
    <lineage>
        <taxon>Bacteria</taxon>
        <taxon>Candidatus Woeseibacteriota</taxon>
    </lineage>
</organism>
<reference evidence="1 2" key="1">
    <citation type="journal article" date="2015" name="Nature">
        <title>rRNA introns, odd ribosomes, and small enigmatic genomes across a large radiation of phyla.</title>
        <authorList>
            <person name="Brown C.T."/>
            <person name="Hug L.A."/>
            <person name="Thomas B.C."/>
            <person name="Sharon I."/>
            <person name="Castelle C.J."/>
            <person name="Singh A."/>
            <person name="Wilkins M.J."/>
            <person name="Williams K.H."/>
            <person name="Banfield J.F."/>
        </authorList>
    </citation>
    <scope>NUCLEOTIDE SEQUENCE [LARGE SCALE GENOMIC DNA]</scope>
</reference>
<name>A0A0G1J1G8_9BACT</name>
<accession>A0A0G1J1G8</accession>
<sequence>MAKATSGRRLRLKKELVSIKGGKCQICGYSRCLVALDFHHIDGSTKAFELSQRDLTRRWMIIIAEAKKCLLICANCHREVHAGLVLLDKEGGVLVK</sequence>